<keyword evidence="13" id="KW-0456">Lyase</keyword>
<keyword evidence="9" id="KW-0963">Cytoplasm</keyword>
<keyword evidence="14" id="KW-0704">Schiff base</keyword>
<accession>A0A7R9C064</accession>
<comment type="similarity">
    <text evidence="4">Belongs to the DapA family.</text>
</comment>
<dbReference type="HAMAP" id="MF_00418">
    <property type="entry name" value="DapA"/>
    <property type="match status" value="1"/>
</dbReference>
<evidence type="ECO:0000313" key="21">
    <source>
        <dbReference type="Proteomes" id="UP000678499"/>
    </source>
</evidence>
<dbReference type="SMART" id="SM01130">
    <property type="entry name" value="DHDPS"/>
    <property type="match status" value="1"/>
</dbReference>
<dbReference type="GO" id="GO:0009089">
    <property type="term" value="P:lysine biosynthetic process via diaminopimelate"/>
    <property type="evidence" value="ECO:0007669"/>
    <property type="project" value="UniProtKB-UniPathway"/>
</dbReference>
<dbReference type="GO" id="GO:0008700">
    <property type="term" value="F:(R,S)-4-hydroxy-2-oxoglutarate aldolase activity"/>
    <property type="evidence" value="ECO:0007669"/>
    <property type="project" value="UniProtKB-EC"/>
</dbReference>
<dbReference type="PROSITE" id="PS00665">
    <property type="entry name" value="DHDPS_1"/>
    <property type="match status" value="1"/>
</dbReference>
<proteinExistence type="inferred from homology"/>
<gene>
    <name evidence="20" type="ORF">NMOB1V02_LOCUS12460</name>
</gene>
<dbReference type="SUPFAM" id="SSF51569">
    <property type="entry name" value="Aldolase"/>
    <property type="match status" value="1"/>
</dbReference>
<name>A0A7R9C064_9CRUS</name>
<dbReference type="InterPro" id="IPR020625">
    <property type="entry name" value="Schiff_base-form_aldolases_AS"/>
</dbReference>
<dbReference type="PRINTS" id="PR00146">
    <property type="entry name" value="DHPICSNTHASE"/>
</dbReference>
<evidence type="ECO:0000256" key="5">
    <source>
        <dbReference type="ARBA" id="ARBA00011881"/>
    </source>
</evidence>
<evidence type="ECO:0000256" key="19">
    <source>
        <dbReference type="ARBA" id="ARBA00047836"/>
    </source>
</evidence>
<evidence type="ECO:0000256" key="10">
    <source>
        <dbReference type="ARBA" id="ARBA00022605"/>
    </source>
</evidence>
<dbReference type="EC" id="4.1.3.16" evidence="7"/>
<dbReference type="CDD" id="cd00950">
    <property type="entry name" value="DHDPS"/>
    <property type="match status" value="1"/>
</dbReference>
<keyword evidence="10" id="KW-0028">Amino-acid biosynthesis</keyword>
<evidence type="ECO:0000256" key="2">
    <source>
        <dbReference type="ARBA" id="ARBA00003294"/>
    </source>
</evidence>
<evidence type="ECO:0000256" key="6">
    <source>
        <dbReference type="ARBA" id="ARBA00012086"/>
    </source>
</evidence>
<dbReference type="InterPro" id="IPR020624">
    <property type="entry name" value="Schiff_base-form_aldolases_CS"/>
</dbReference>
<dbReference type="GO" id="GO:0019877">
    <property type="term" value="P:diaminopimelate biosynthetic process"/>
    <property type="evidence" value="ECO:0007669"/>
    <property type="project" value="UniProtKB-KW"/>
</dbReference>
<evidence type="ECO:0000256" key="12">
    <source>
        <dbReference type="ARBA" id="ARBA00023154"/>
    </source>
</evidence>
<evidence type="ECO:0000256" key="8">
    <source>
        <dbReference type="ARBA" id="ARBA00018425"/>
    </source>
</evidence>
<dbReference type="GO" id="GO:0008840">
    <property type="term" value="F:4-hydroxy-tetrahydrodipicolinate synthase activity"/>
    <property type="evidence" value="ECO:0007669"/>
    <property type="project" value="UniProtKB-EC"/>
</dbReference>
<dbReference type="PANTHER" id="PTHR12128:SF66">
    <property type="entry name" value="4-HYDROXY-2-OXOGLUTARATE ALDOLASE, MITOCHONDRIAL"/>
    <property type="match status" value="1"/>
</dbReference>
<keyword evidence="12" id="KW-0457">Lysine biosynthesis</keyword>
<dbReference type="UniPathway" id="UPA00034">
    <property type="reaction ID" value="UER00017"/>
</dbReference>
<keyword evidence="21" id="KW-1185">Reference proteome</keyword>
<evidence type="ECO:0000256" key="15">
    <source>
        <dbReference type="ARBA" id="ARBA00030874"/>
    </source>
</evidence>
<evidence type="ECO:0000256" key="7">
    <source>
        <dbReference type="ARBA" id="ARBA00012215"/>
    </source>
</evidence>
<keyword evidence="11" id="KW-0220">Diaminopimelate biosynthesis</keyword>
<dbReference type="AlphaFoldDB" id="A0A7R9C064"/>
<dbReference type="OrthoDB" id="191315at2759"/>
<dbReference type="InterPro" id="IPR005263">
    <property type="entry name" value="DapA"/>
</dbReference>
<evidence type="ECO:0000313" key="20">
    <source>
        <dbReference type="EMBL" id="CAD7284856.1"/>
    </source>
</evidence>
<comment type="catalytic activity">
    <reaction evidence="17">
        <text>(4R)-4-hydroxy-2-oxoglutarate = glyoxylate + pyruvate</text>
        <dbReference type="Rhea" id="RHEA:30687"/>
        <dbReference type="ChEBI" id="CHEBI:15361"/>
        <dbReference type="ChEBI" id="CHEBI:36655"/>
        <dbReference type="ChEBI" id="CHEBI:62213"/>
        <dbReference type="EC" id="4.1.3.16"/>
    </reaction>
</comment>
<evidence type="ECO:0000256" key="4">
    <source>
        <dbReference type="ARBA" id="ARBA00007592"/>
    </source>
</evidence>
<dbReference type="PROSITE" id="PS00666">
    <property type="entry name" value="DHDPS_2"/>
    <property type="match status" value="1"/>
</dbReference>
<dbReference type="Proteomes" id="UP000678499">
    <property type="component" value="Unassembled WGS sequence"/>
</dbReference>
<dbReference type="EC" id="4.3.3.7" evidence="6"/>
<dbReference type="NCBIfam" id="TIGR00674">
    <property type="entry name" value="dapA"/>
    <property type="match status" value="1"/>
</dbReference>
<organism evidence="20">
    <name type="scientific">Notodromas monacha</name>
    <dbReference type="NCBI Taxonomy" id="399045"/>
    <lineage>
        <taxon>Eukaryota</taxon>
        <taxon>Metazoa</taxon>
        <taxon>Ecdysozoa</taxon>
        <taxon>Arthropoda</taxon>
        <taxon>Crustacea</taxon>
        <taxon>Oligostraca</taxon>
        <taxon>Ostracoda</taxon>
        <taxon>Podocopa</taxon>
        <taxon>Podocopida</taxon>
        <taxon>Cypridocopina</taxon>
        <taxon>Cypridoidea</taxon>
        <taxon>Cyprididae</taxon>
        <taxon>Notodromas</taxon>
    </lineage>
</organism>
<dbReference type="PANTHER" id="PTHR12128">
    <property type="entry name" value="DIHYDRODIPICOLINATE SYNTHASE"/>
    <property type="match status" value="1"/>
</dbReference>
<comment type="function">
    <text evidence="1">Catalyzes the final step in the metabolic pathway of hydroxyproline.</text>
</comment>
<comment type="catalytic activity">
    <reaction evidence="18">
        <text>(4S)-4-hydroxy-2-oxoglutarate = glyoxylate + pyruvate</text>
        <dbReference type="Rhea" id="RHEA:35639"/>
        <dbReference type="ChEBI" id="CHEBI:15361"/>
        <dbReference type="ChEBI" id="CHEBI:36655"/>
        <dbReference type="ChEBI" id="CHEBI:71685"/>
        <dbReference type="EC" id="4.1.3.16"/>
    </reaction>
</comment>
<evidence type="ECO:0000256" key="3">
    <source>
        <dbReference type="ARBA" id="ARBA00005120"/>
    </source>
</evidence>
<reference evidence="20" key="1">
    <citation type="submission" date="2020-11" db="EMBL/GenBank/DDBJ databases">
        <authorList>
            <person name="Tran Van P."/>
        </authorList>
    </citation>
    <scope>NUCLEOTIDE SEQUENCE</scope>
</reference>
<evidence type="ECO:0000256" key="11">
    <source>
        <dbReference type="ARBA" id="ARBA00022915"/>
    </source>
</evidence>
<evidence type="ECO:0000256" key="16">
    <source>
        <dbReference type="ARBA" id="ARBA00032879"/>
    </source>
</evidence>
<evidence type="ECO:0000256" key="1">
    <source>
        <dbReference type="ARBA" id="ARBA00002577"/>
    </source>
</evidence>
<evidence type="ECO:0000256" key="18">
    <source>
        <dbReference type="ARBA" id="ARBA00033613"/>
    </source>
</evidence>
<evidence type="ECO:0000256" key="17">
    <source>
        <dbReference type="ARBA" id="ARBA00033610"/>
    </source>
</evidence>
<evidence type="ECO:0000256" key="14">
    <source>
        <dbReference type="ARBA" id="ARBA00023270"/>
    </source>
</evidence>
<comment type="subunit">
    <text evidence="5">Homotetramer.</text>
</comment>
<comment type="function">
    <text evidence="2">Catalyzes the condensation of (S)-aspartate-beta-semialdehyde [(S)-ASA] and pyruvate to 4-hydroxy-tetrahydrodipicolinate (HTPA).</text>
</comment>
<evidence type="ECO:0000256" key="13">
    <source>
        <dbReference type="ARBA" id="ARBA00023239"/>
    </source>
</evidence>
<sequence>MTQQAQTIQGSIVAIVTPMFEDGSVDWKGLEKLVEWHIAQGTNSIVAVGTTGEASTLSMKEHTQVIKEIIRVANKRIPIIAGTGANSTREAIELTKEAKELGADAALLVTPYYNKPTQEGLYQHYKAIAEAVDLPQILYNVPGRTGVDMANETVIRLADIPQIVGIKDATGDVPRGQALLEGLAGKAMTVYSGDDATAYQLILSGAKGNISVTANVAPKEMSDVCAAALAGEAEKAENLNTQVANLHEILFCESNPIPVKWALHEMELIETGIRLPLTPLAEQYRTPLREALTTAVVSLAGCSSLAVNNGSLDYKETASLEPLKYPEGSMVRPATPLYPAPTVEALALEHAPVLENKRGNRFAMPRPQAAQVMSNAESTETVDTAVSRPQLIIDGNKNPLLKIEGNSATIWQYTLATLSSLNHQIVGQSKNGYEATIKIDQQVYVLRLTAVGSSNNLAVFNADNSFAAPEKATELLTQIYQNWPA</sequence>
<comment type="catalytic activity">
    <reaction evidence="19">
        <text>L-aspartate 4-semialdehyde + pyruvate = (2S,4S)-4-hydroxy-2,3,4,5-tetrahydrodipicolinate + H2O + H(+)</text>
        <dbReference type="Rhea" id="RHEA:34171"/>
        <dbReference type="ChEBI" id="CHEBI:15361"/>
        <dbReference type="ChEBI" id="CHEBI:15377"/>
        <dbReference type="ChEBI" id="CHEBI:15378"/>
        <dbReference type="ChEBI" id="CHEBI:67139"/>
        <dbReference type="ChEBI" id="CHEBI:537519"/>
        <dbReference type="EC" id="4.3.3.7"/>
    </reaction>
</comment>
<dbReference type="Gene3D" id="3.20.20.70">
    <property type="entry name" value="Aldolase class I"/>
    <property type="match status" value="1"/>
</dbReference>
<dbReference type="GO" id="GO:0005829">
    <property type="term" value="C:cytosol"/>
    <property type="evidence" value="ECO:0007669"/>
    <property type="project" value="TreeGrafter"/>
</dbReference>
<dbReference type="EMBL" id="OA892198">
    <property type="protein sequence ID" value="CAD7284856.1"/>
    <property type="molecule type" value="Genomic_DNA"/>
</dbReference>
<dbReference type="InterPro" id="IPR013785">
    <property type="entry name" value="Aldolase_TIM"/>
</dbReference>
<comment type="pathway">
    <text evidence="3">Amino-acid biosynthesis; L-lysine biosynthesis via DAP pathway; (S)-tetrahydrodipicolinate from L-aspartate: step 3/4.</text>
</comment>
<dbReference type="InterPro" id="IPR002220">
    <property type="entry name" value="DapA-like"/>
</dbReference>
<dbReference type="EMBL" id="CAJPEX010010161">
    <property type="protein sequence ID" value="CAG0925008.1"/>
    <property type="molecule type" value="Genomic_DNA"/>
</dbReference>
<evidence type="ECO:0000256" key="9">
    <source>
        <dbReference type="ARBA" id="ARBA00022490"/>
    </source>
</evidence>
<dbReference type="Pfam" id="PF00701">
    <property type="entry name" value="DHDPS"/>
    <property type="match status" value="1"/>
</dbReference>
<protein>
    <recommendedName>
        <fullName evidence="8">4-hydroxy-2-oxoglutarate aldolase, mitochondrial</fullName>
        <ecNumber evidence="7">4.1.3.16</ecNumber>
        <ecNumber evidence="6">4.3.3.7</ecNumber>
    </recommendedName>
    <alternativeName>
        <fullName evidence="16">Dihydrodipicolinate synthase-like</fullName>
    </alternativeName>
    <alternativeName>
        <fullName evidence="15">Probable 2-keto-4-hydroxyglutarate aldolase</fullName>
    </alternativeName>
</protein>